<dbReference type="AlphaFoldDB" id="A0A0B7AYQ0"/>
<accession>A0A0B7AYQ0</accession>
<sequence length="415" mass="47358">RSISTCCYRYELRETNNNDNGNEYCYLNEDITKPTMPALCIERLFTIVLLIFLSRKIDSALGDDFCLDQEDAFQDCSSRMEFIYLARSQSLDILCKEIAQYLSCVHETNVSCPDMPIFQDRVYTDAVQNAMNQLTRFCKGYSISTKCTERFVNHLVSKCTTILNKVQVDTSREDMCEYSKEYLGCLQRATDVCHNNTEFLILNVPLAMASTESALRAVCDDVQEDNPDSHVTGANVTAHPMCSRETVRSEADKCIRHTEHPSQIMDAVGCRQQQLFVSCLDHLLQNCLNDEEPYKTMLKKAEETYSVLCSAYKCPKEIEVQDEDVVSYCMKDFYDVEPSAVNYCKKLQLVPECIEDVSALCPPSQRPFKLDGALELINNVIVSTVELKLGHKIMYRWIEMKEIGLYPGQIPILAE</sequence>
<name>A0A0B7AYQ0_9EUPU</name>
<feature type="non-terminal residue" evidence="1">
    <location>
        <position position="1"/>
    </location>
</feature>
<organism evidence="1">
    <name type="scientific">Arion vulgaris</name>
    <dbReference type="NCBI Taxonomy" id="1028688"/>
    <lineage>
        <taxon>Eukaryota</taxon>
        <taxon>Metazoa</taxon>
        <taxon>Spiralia</taxon>
        <taxon>Lophotrochozoa</taxon>
        <taxon>Mollusca</taxon>
        <taxon>Gastropoda</taxon>
        <taxon>Heterobranchia</taxon>
        <taxon>Euthyneura</taxon>
        <taxon>Panpulmonata</taxon>
        <taxon>Eupulmonata</taxon>
        <taxon>Stylommatophora</taxon>
        <taxon>Helicina</taxon>
        <taxon>Arionoidea</taxon>
        <taxon>Arionidae</taxon>
        <taxon>Arion</taxon>
    </lineage>
</organism>
<dbReference type="EMBL" id="HACG01039033">
    <property type="protein sequence ID" value="CEK85898.1"/>
    <property type="molecule type" value="Transcribed_RNA"/>
</dbReference>
<protein>
    <submittedName>
        <fullName evidence="1">Uncharacterized protein</fullName>
    </submittedName>
</protein>
<evidence type="ECO:0000313" key="1">
    <source>
        <dbReference type="EMBL" id="CEK85898.1"/>
    </source>
</evidence>
<gene>
    <name evidence="1" type="primary">ORF150791</name>
</gene>
<reference evidence="1" key="1">
    <citation type="submission" date="2014-12" db="EMBL/GenBank/DDBJ databases">
        <title>Insight into the proteome of Arion vulgaris.</title>
        <authorList>
            <person name="Aradska J."/>
            <person name="Bulat T."/>
            <person name="Smidak R."/>
            <person name="Sarate P."/>
            <person name="Gangsoo J."/>
            <person name="Sialana F."/>
            <person name="Bilban M."/>
            <person name="Lubec G."/>
        </authorList>
    </citation>
    <scope>NUCLEOTIDE SEQUENCE</scope>
    <source>
        <tissue evidence="1">Skin</tissue>
    </source>
</reference>
<proteinExistence type="predicted"/>